<evidence type="ECO:0000313" key="3">
    <source>
        <dbReference type="Proteomes" id="UP000297299"/>
    </source>
</evidence>
<accession>A0A4Y8CJL0</accession>
<gene>
    <name evidence="2" type="ORF">BOTCAL_0702g00030</name>
</gene>
<reference evidence="2 3" key="1">
    <citation type="submission" date="2017-11" db="EMBL/GenBank/DDBJ databases">
        <title>Comparative genomics of Botrytis spp.</title>
        <authorList>
            <person name="Valero-Jimenez C.A."/>
            <person name="Tapia P."/>
            <person name="Veloso J."/>
            <person name="Silva-Moreno E."/>
            <person name="Staats M."/>
            <person name="Valdes J.H."/>
            <person name="Van Kan J.A.L."/>
        </authorList>
    </citation>
    <scope>NUCLEOTIDE SEQUENCE [LARGE SCALE GENOMIC DNA]</scope>
    <source>
        <strain evidence="2 3">MUCL2830</strain>
    </source>
</reference>
<comment type="caution">
    <text evidence="2">The sequence shown here is derived from an EMBL/GenBank/DDBJ whole genome shotgun (WGS) entry which is preliminary data.</text>
</comment>
<organism evidence="2 3">
    <name type="scientific">Botryotinia calthae</name>
    <dbReference type="NCBI Taxonomy" id="38488"/>
    <lineage>
        <taxon>Eukaryota</taxon>
        <taxon>Fungi</taxon>
        <taxon>Dikarya</taxon>
        <taxon>Ascomycota</taxon>
        <taxon>Pezizomycotina</taxon>
        <taxon>Leotiomycetes</taxon>
        <taxon>Helotiales</taxon>
        <taxon>Sclerotiniaceae</taxon>
        <taxon>Botryotinia</taxon>
    </lineage>
</organism>
<protein>
    <submittedName>
        <fullName evidence="2">Uncharacterized protein</fullName>
    </submittedName>
</protein>
<keyword evidence="3" id="KW-1185">Reference proteome</keyword>
<dbReference type="Proteomes" id="UP000297299">
    <property type="component" value="Unassembled WGS sequence"/>
</dbReference>
<proteinExistence type="predicted"/>
<dbReference type="OrthoDB" id="3561935at2759"/>
<dbReference type="EMBL" id="PHWZ01000698">
    <property type="protein sequence ID" value="TEY32987.1"/>
    <property type="molecule type" value="Genomic_DNA"/>
</dbReference>
<evidence type="ECO:0000313" key="2">
    <source>
        <dbReference type="EMBL" id="TEY32987.1"/>
    </source>
</evidence>
<feature type="region of interest" description="Disordered" evidence="1">
    <location>
        <begin position="22"/>
        <end position="42"/>
    </location>
</feature>
<dbReference type="AlphaFoldDB" id="A0A4Y8CJL0"/>
<name>A0A4Y8CJL0_9HELO</name>
<sequence>MRAELALDEPLDTILDHLLSNSSKHLSKSEQEGSTTPRRLKQEHRFASPTLFSDLLEQKQNGQFGDDDDTIVYDATTTHQPKKYIADQVIYTPGLINSYYSSSLDGHEEFSALSDVRFWNAFKSDLRLAKEGYLGERFLLEERMDLNSWVEYMNVEQ</sequence>
<evidence type="ECO:0000256" key="1">
    <source>
        <dbReference type="SAM" id="MobiDB-lite"/>
    </source>
</evidence>